<feature type="compositionally biased region" description="Low complexity" evidence="4">
    <location>
        <begin position="242"/>
        <end position="264"/>
    </location>
</feature>
<evidence type="ECO:0000256" key="3">
    <source>
        <dbReference type="ARBA" id="ARBA00022737"/>
    </source>
</evidence>
<proteinExistence type="predicted"/>
<organism evidence="5 6">
    <name type="scientific">Raphidocelis subcapitata</name>
    <dbReference type="NCBI Taxonomy" id="307507"/>
    <lineage>
        <taxon>Eukaryota</taxon>
        <taxon>Viridiplantae</taxon>
        <taxon>Chlorophyta</taxon>
        <taxon>core chlorophytes</taxon>
        <taxon>Chlorophyceae</taxon>
        <taxon>CS clade</taxon>
        <taxon>Sphaeropleales</taxon>
        <taxon>Selenastraceae</taxon>
        <taxon>Raphidocelis</taxon>
    </lineage>
</organism>
<keyword evidence="3" id="KW-0677">Repeat</keyword>
<dbReference type="Gene3D" id="3.80.10.10">
    <property type="entry name" value="Ribonuclease Inhibitor"/>
    <property type="match status" value="3"/>
</dbReference>
<dbReference type="STRING" id="307507.A0A2V0NM01"/>
<dbReference type="Pfam" id="PF14580">
    <property type="entry name" value="LRR_9"/>
    <property type="match status" value="1"/>
</dbReference>
<evidence type="ECO:0000256" key="2">
    <source>
        <dbReference type="ARBA" id="ARBA00022614"/>
    </source>
</evidence>
<dbReference type="InterPro" id="IPR000048">
    <property type="entry name" value="IQ_motif_EF-hand-BS"/>
</dbReference>
<feature type="region of interest" description="Disordered" evidence="4">
    <location>
        <begin position="1749"/>
        <end position="1790"/>
    </location>
</feature>
<dbReference type="InterPro" id="IPR050836">
    <property type="entry name" value="SDS22/Internalin_LRR"/>
</dbReference>
<dbReference type="SMART" id="SM00364">
    <property type="entry name" value="LRR_BAC"/>
    <property type="match status" value="2"/>
</dbReference>
<protein>
    <submittedName>
        <fullName evidence="5">Uncharacterized protein</fullName>
    </submittedName>
</protein>
<dbReference type="InParanoid" id="A0A2V0NM01"/>
<dbReference type="OrthoDB" id="545488at2759"/>
<dbReference type="PANTHER" id="PTHR46652">
    <property type="entry name" value="LEUCINE-RICH REPEAT AND IQ DOMAIN-CONTAINING PROTEIN 1-RELATED"/>
    <property type="match status" value="1"/>
</dbReference>
<keyword evidence="2" id="KW-0433">Leucine-rich repeat</keyword>
<dbReference type="Proteomes" id="UP000247498">
    <property type="component" value="Unassembled WGS sequence"/>
</dbReference>
<feature type="compositionally biased region" description="Gly residues" evidence="4">
    <location>
        <begin position="1751"/>
        <end position="1764"/>
    </location>
</feature>
<feature type="region of interest" description="Disordered" evidence="4">
    <location>
        <begin position="1301"/>
        <end position="1326"/>
    </location>
</feature>
<dbReference type="EMBL" id="BDRX01000001">
    <property type="protein sequence ID" value="GBF87402.1"/>
    <property type="molecule type" value="Genomic_DNA"/>
</dbReference>
<feature type="compositionally biased region" description="Low complexity" evidence="4">
    <location>
        <begin position="1765"/>
        <end position="1784"/>
    </location>
</feature>
<comment type="caution">
    <text evidence="5">The sequence shown here is derived from an EMBL/GenBank/DDBJ whole genome shotgun (WGS) entry which is preliminary data.</text>
</comment>
<dbReference type="InterPro" id="IPR032675">
    <property type="entry name" value="LRR_dom_sf"/>
</dbReference>
<evidence type="ECO:0000256" key="4">
    <source>
        <dbReference type="SAM" id="MobiDB-lite"/>
    </source>
</evidence>
<evidence type="ECO:0000313" key="5">
    <source>
        <dbReference type="EMBL" id="GBF87402.1"/>
    </source>
</evidence>
<dbReference type="PROSITE" id="PS50096">
    <property type="entry name" value="IQ"/>
    <property type="match status" value="3"/>
</dbReference>
<evidence type="ECO:0000313" key="6">
    <source>
        <dbReference type="Proteomes" id="UP000247498"/>
    </source>
</evidence>
<dbReference type="SMART" id="SM00369">
    <property type="entry name" value="LRR_TYP"/>
    <property type="match status" value="6"/>
</dbReference>
<dbReference type="GO" id="GO:0005930">
    <property type="term" value="C:axoneme"/>
    <property type="evidence" value="ECO:0007669"/>
    <property type="project" value="UniProtKB-SubCell"/>
</dbReference>
<dbReference type="InterPro" id="IPR003591">
    <property type="entry name" value="Leu-rich_rpt_typical-subtyp"/>
</dbReference>
<reference evidence="5 6" key="1">
    <citation type="journal article" date="2018" name="Sci. Rep.">
        <title>Raphidocelis subcapitata (=Pseudokirchneriella subcapitata) provides an insight into genome evolution and environmental adaptations in the Sphaeropleales.</title>
        <authorList>
            <person name="Suzuki S."/>
            <person name="Yamaguchi H."/>
            <person name="Nakajima N."/>
            <person name="Kawachi M."/>
        </authorList>
    </citation>
    <scope>NUCLEOTIDE SEQUENCE [LARGE SCALE GENOMIC DNA]</scope>
    <source>
        <strain evidence="5 6">NIES-35</strain>
    </source>
</reference>
<feature type="region of interest" description="Disordered" evidence="4">
    <location>
        <begin position="242"/>
        <end position="277"/>
    </location>
</feature>
<comment type="subcellular location">
    <subcellularLocation>
        <location evidence="1">Cytoplasm</location>
        <location evidence="1">Cytoskeleton</location>
        <location evidence="1">Cilium axoneme</location>
    </subcellularLocation>
</comment>
<feature type="region of interest" description="Disordered" evidence="4">
    <location>
        <begin position="121"/>
        <end position="142"/>
    </location>
</feature>
<feature type="compositionally biased region" description="Low complexity" evidence="4">
    <location>
        <begin position="1301"/>
        <end position="1310"/>
    </location>
</feature>
<feature type="compositionally biased region" description="Basic and acidic residues" evidence="4">
    <location>
        <begin position="265"/>
        <end position="277"/>
    </location>
</feature>
<accession>A0A2V0NM01</accession>
<dbReference type="PANTHER" id="PTHR46652:SF3">
    <property type="entry name" value="LEUCINE-RICH REPEAT-CONTAINING PROTEIN 9"/>
    <property type="match status" value="1"/>
</dbReference>
<feature type="region of interest" description="Disordered" evidence="4">
    <location>
        <begin position="1083"/>
        <end position="1107"/>
    </location>
</feature>
<dbReference type="InterPro" id="IPR001611">
    <property type="entry name" value="Leu-rich_rpt"/>
</dbReference>
<dbReference type="SUPFAM" id="SSF52058">
    <property type="entry name" value="L domain-like"/>
    <property type="match status" value="1"/>
</dbReference>
<feature type="region of interest" description="Disordered" evidence="4">
    <location>
        <begin position="39"/>
        <end position="81"/>
    </location>
</feature>
<evidence type="ECO:0000256" key="1">
    <source>
        <dbReference type="ARBA" id="ARBA00004430"/>
    </source>
</evidence>
<name>A0A2V0NM01_9CHLO</name>
<keyword evidence="6" id="KW-1185">Reference proteome</keyword>
<gene>
    <name evidence="5" type="ORF">Rsub_00113</name>
</gene>
<dbReference type="SMART" id="SM00015">
    <property type="entry name" value="IQ"/>
    <property type="match status" value="4"/>
</dbReference>
<dbReference type="PROSITE" id="PS51450">
    <property type="entry name" value="LRR"/>
    <property type="match status" value="3"/>
</dbReference>
<sequence>MAACDCGALAAAAAPPLAGTDSESSFDVEAELAREMAALGTGAAPSREASCGPLRRSASRGWLCGEPSAGDGSDSDSDSDGETEVFAALRAAVARREAFLDAIALDLGAAAGAADTAAAEAGAAGGEEAPTPTPAHETAQAAEAEAECATASGAVVAAGAEPAAAGEVAAVRPAAADVSALQAEAGVLLAPETACRAVAGDPGLAAVHAGAKQQQLLQEEDLPAPCPATAEQPIRNRAAEPTPLAEAPAPAGAAAAAPTVATHMAEQEAAARRREAQRATALRELERRAAEHGQRCLAALRIARAWRAYVAGPRRAARVTAAVRLQAGARGMAARRRCAALRRARDALAALRAELERAGAGAAAAALADARAAGAGDDAEALVSRHEAEVRAAAGGLRAAASTGSHAAHAAAQAAASRLWELAPLARDCAAAFEARRWAARRALVEAAASSPARCVAAAAEVAAGLGVPAAEVAAAVEGARRRDAEAAARAAAAAAAAPFDPAALEAALADCQRLGLGADAAAARVSVEQRRRTALGRLQNACAFEGLLPAEAPPEQRPAGGGEPAGQSLTGHGAAAAAAIAECKGLGLCEAALYAQRRLDAARVEALRRLRQAAAQGAGAGAALALQRALGLGVGEAEAEAALQPLRKRQAEAADALAVASEKGTAADFADAAQQAADLGCCEQLRQQAFTRFRGRRQAAAGHMSEAARACCAALDGCSDGDGACTAVLEEAVASLAGAQTRPSGGPQNAPAQGAPARQLPCVVVEALERVRACATECGALGVTACVRHALRAIQLHARAWRAAAEAVVVRSTVARDGWGLPDPQPWADEDSGAKGGATVIDEGSASVSGAISNSGGVPDAVLLAAGAGRWFGSSEPDASGEPWQAQRTALRGSAAVAEALAAARDCKAALVQAEPPHCAAPAAALAAQDVYCQSGASAGTWTDPALAAKVRANLGGAAPALASELDVSLEGLDCAEGLAQHCPGLQVLRLDGNRLSRLDGVSGLRELRELHVKNNRLRELPLLARATRLRWLHADGNRLAHVLPRGGWQSCDEGGNSSGSGGRAHSLHTLSLVDNNIHGIEGPVKNGPDGAEGRGDEPHAAAAAGAEQQGGSLAAWCGRSLCELRLAGNKLAGLSGLAGCCVLRVVDVRRNRLTNLQGLEGCPLLGVLLASTNALTALDPAQLARWPLLRRLDASENRIQTLCTLPPLPRLEELSLSDNAISRLDPQRASSLPQLRCLDLSFNELADASEAAARLARLPALAVLQLHDNPLLRAPGYADALPRLLPWLAELDRRQIGAEGAAPAAPEAGGDGRRGSSDASAAGRAQAAAAGSAGVALALERRLRAGPGLSMGSNPEQRRASAQQWLPALRTVVDQQEGARGASASWSRDTAAAIATQQAIEAAALGTLKPKSGAVFGGCAGAAPGDAGAADDGAAAPTNEPAAPPAWLADWAAAEAGAPFDGHGCCKLAAACADALAAPRSAVAAGRQQATQERLGAQARYETRAFALAARHLEQLLDPPAAHQEGLVVHHPYARRLAALQAAAAAEAAATALQAAWRCRTARRALETERRTAAAGAAVALQTAWRGRAVRCSRQLLTLKAAAVQRRHRAAVAIQAGARGWLIRRRLSAAIAAARAGSSAGSRAALSREDSLGAIREDFLEVSPALEAELRSLDCGAGCGGSGAVGAASSAFRLTAAPVSCMPDSAGGCAAAAAGQGVGTALPCAGQQAGALLAFRSAAATIHGAHSSGVGGAVDQRGGGGDSSRSGSGEEGNASSEASSCEGGEEDQQAGVCGGSAAARAARLEARLRALMAEWGFSDLATAKAYYK</sequence>